<dbReference type="PANTHER" id="PTHR42722">
    <property type="entry name" value="LEUCINE DEHYDROGENASE"/>
    <property type="match status" value="1"/>
</dbReference>
<evidence type="ECO:0000256" key="6">
    <source>
        <dbReference type="PIRSR" id="PIRSR000188-2"/>
    </source>
</evidence>
<evidence type="ECO:0000256" key="3">
    <source>
        <dbReference type="ARBA" id="ARBA00023002"/>
    </source>
</evidence>
<evidence type="ECO:0000256" key="1">
    <source>
        <dbReference type="ARBA" id="ARBA00003868"/>
    </source>
</evidence>
<dbReference type="InterPro" id="IPR006095">
    <property type="entry name" value="Glu/Leu/Phe/Val/Trp_DH"/>
</dbReference>
<dbReference type="CDD" id="cd01075">
    <property type="entry name" value="NAD_bind_Leu_Phe_Val_DH"/>
    <property type="match status" value="1"/>
</dbReference>
<dbReference type="SUPFAM" id="SSF51735">
    <property type="entry name" value="NAD(P)-binding Rossmann-fold domains"/>
    <property type="match status" value="1"/>
</dbReference>
<dbReference type="InterPro" id="IPR046346">
    <property type="entry name" value="Aminoacid_DH-like_N_sf"/>
</dbReference>
<evidence type="ECO:0000259" key="8">
    <source>
        <dbReference type="SMART" id="SM00839"/>
    </source>
</evidence>
<dbReference type="InterPro" id="IPR033524">
    <property type="entry name" value="Glu/Leu/Phe/Val_DH_AS"/>
</dbReference>
<comment type="similarity">
    <text evidence="2 7">Belongs to the Glu/Leu/Phe/Val dehydrogenases family.</text>
</comment>
<feature type="binding site" evidence="6">
    <location>
        <begin position="185"/>
        <end position="190"/>
    </location>
    <ligand>
        <name>NAD(+)</name>
        <dbReference type="ChEBI" id="CHEBI:57540"/>
    </ligand>
</feature>
<accession>A0A317N0P1</accession>
<dbReference type="FunFam" id="3.40.50.10860:FF:000010">
    <property type="entry name" value="Leucine dehydrogenase"/>
    <property type="match status" value="1"/>
</dbReference>
<reference evidence="9 10" key="1">
    <citation type="submission" date="2018-05" db="EMBL/GenBank/DDBJ databases">
        <title>Genomic Encyclopedia of Type Strains, Phase IV (KMG-IV): sequencing the most valuable type-strain genomes for metagenomic binning, comparative biology and taxonomic classification.</title>
        <authorList>
            <person name="Goeker M."/>
        </authorList>
    </citation>
    <scope>NUCLEOTIDE SEQUENCE [LARGE SCALE GENOMIC DNA]</scope>
    <source>
        <strain evidence="9 10">DSM 23606</strain>
    </source>
</reference>
<feature type="active site" description="Proton donor/acceptor" evidence="5">
    <location>
        <position position="80"/>
    </location>
</feature>
<evidence type="ECO:0000313" key="10">
    <source>
        <dbReference type="Proteomes" id="UP000246569"/>
    </source>
</evidence>
<evidence type="ECO:0000256" key="7">
    <source>
        <dbReference type="RuleBase" id="RU004417"/>
    </source>
</evidence>
<dbReference type="InterPro" id="IPR006096">
    <property type="entry name" value="Glu/Leu/Phe/Val/Trp_DH_C"/>
</dbReference>
<evidence type="ECO:0000256" key="5">
    <source>
        <dbReference type="PIRSR" id="PIRSR000188-1"/>
    </source>
</evidence>
<dbReference type="PROSITE" id="PS00074">
    <property type="entry name" value="GLFV_DEHYDROGENASE"/>
    <property type="match status" value="1"/>
</dbReference>
<dbReference type="EMBL" id="QGTJ01000001">
    <property type="protein sequence ID" value="PWV65720.1"/>
    <property type="molecule type" value="Genomic_DNA"/>
</dbReference>
<protein>
    <submittedName>
        <fullName evidence="9">Glutamate dehydrogenase/leucine dehydrogenase</fullName>
    </submittedName>
</protein>
<dbReference type="InterPro" id="IPR006097">
    <property type="entry name" value="Glu/Leu/Phe/Val/Trp_DH_dimer"/>
</dbReference>
<name>A0A317N0P1_9GAMM</name>
<dbReference type="InterPro" id="IPR016211">
    <property type="entry name" value="Glu/Phe/Leu/Val/Trp_DH_bac/arc"/>
</dbReference>
<evidence type="ECO:0000313" key="9">
    <source>
        <dbReference type="EMBL" id="PWV65720.1"/>
    </source>
</evidence>
<keyword evidence="6" id="KW-0547">Nucleotide-binding</keyword>
<evidence type="ECO:0000256" key="4">
    <source>
        <dbReference type="ARBA" id="ARBA00023027"/>
    </source>
</evidence>
<dbReference type="PANTHER" id="PTHR42722:SF1">
    <property type="entry name" value="VALINE DEHYDROGENASE"/>
    <property type="match status" value="1"/>
</dbReference>
<dbReference type="Gene3D" id="3.40.50.720">
    <property type="entry name" value="NAD(P)-binding Rossmann-like Domain"/>
    <property type="match status" value="1"/>
</dbReference>
<organism evidence="9 10">
    <name type="scientific">Plasticicumulans acidivorans</name>
    <dbReference type="NCBI Taxonomy" id="886464"/>
    <lineage>
        <taxon>Bacteria</taxon>
        <taxon>Pseudomonadati</taxon>
        <taxon>Pseudomonadota</taxon>
        <taxon>Gammaproteobacteria</taxon>
        <taxon>Candidatus Competibacteraceae</taxon>
        <taxon>Plasticicumulans</taxon>
    </lineage>
</organism>
<dbReference type="RefSeq" id="WP_110016717.1">
    <property type="nucleotide sequence ID" value="NZ_QGTJ01000001.1"/>
</dbReference>
<dbReference type="GO" id="GO:0016639">
    <property type="term" value="F:oxidoreductase activity, acting on the CH-NH2 group of donors, NAD or NADP as acceptor"/>
    <property type="evidence" value="ECO:0007669"/>
    <property type="project" value="InterPro"/>
</dbReference>
<dbReference type="Gene3D" id="3.40.50.10860">
    <property type="entry name" value="Leucine Dehydrogenase, chain A, domain 1"/>
    <property type="match status" value="1"/>
</dbReference>
<comment type="function">
    <text evidence="1">Catalyzes the reversible oxidative deamination of glutamate to alpha-ketoglutarate and ammonia.</text>
</comment>
<dbReference type="InterPro" id="IPR036291">
    <property type="entry name" value="NAD(P)-bd_dom_sf"/>
</dbReference>
<keyword evidence="4 6" id="KW-0520">NAD</keyword>
<evidence type="ECO:0000256" key="2">
    <source>
        <dbReference type="ARBA" id="ARBA00006382"/>
    </source>
</evidence>
<feature type="domain" description="Glutamate/phenylalanine/leucine/valine/L-tryptophan dehydrogenase C-terminal" evidence="8">
    <location>
        <begin position="149"/>
        <end position="367"/>
    </location>
</feature>
<dbReference type="Pfam" id="PF02812">
    <property type="entry name" value="ELFV_dehydrog_N"/>
    <property type="match status" value="1"/>
</dbReference>
<comment type="caution">
    <text evidence="9">The sequence shown here is derived from an EMBL/GenBank/DDBJ whole genome shotgun (WGS) entry which is preliminary data.</text>
</comment>
<gene>
    <name evidence="9" type="ORF">C7443_101205</name>
</gene>
<dbReference type="SMART" id="SM00839">
    <property type="entry name" value="ELFV_dehydrog"/>
    <property type="match status" value="1"/>
</dbReference>
<dbReference type="OrthoDB" id="9803297at2"/>
<keyword evidence="10" id="KW-1185">Reference proteome</keyword>
<dbReference type="Proteomes" id="UP000246569">
    <property type="component" value="Unassembled WGS sequence"/>
</dbReference>
<dbReference type="SUPFAM" id="SSF53223">
    <property type="entry name" value="Aminoacid dehydrogenase-like, N-terminal domain"/>
    <property type="match status" value="1"/>
</dbReference>
<dbReference type="GO" id="GO:0006520">
    <property type="term" value="P:amino acid metabolic process"/>
    <property type="evidence" value="ECO:0007669"/>
    <property type="project" value="InterPro"/>
</dbReference>
<sequence>MSVFSHSEFHDHEQVVFCRDAASGLRAIIAIHSTHLGPALGGIRMYPYASDEDALTDVLRLARGMSYKAALAGLPLGGGKSVIIGDPHRAKTPALLRAMGEAIERLGGRYIGAEDSGTAVADLKVMSETTDHVCGTLDKEGLDGGTRSGDPSPATALGVFLGIRAAVQHALGRDELHGVRVAIQGVGNVGRRLGRYLHDAGAELVVCDSWGPNLDRAATELNARAVEPEAIYAQDVEVFAPCALGAVLNDVTIPQLKARIVAGSANNQLAEARHGELLRRRGIVYAPDYVINAGGLIDVFHERERVFDTDSYIIMDEFTLNTSSHDSTIDGVHRIPQTLSAILEQAEREQRSTQAVADSIAEDRLRG</sequence>
<dbReference type="GO" id="GO:0000166">
    <property type="term" value="F:nucleotide binding"/>
    <property type="evidence" value="ECO:0007669"/>
    <property type="project" value="UniProtKB-KW"/>
</dbReference>
<dbReference type="PIRSF" id="PIRSF000188">
    <property type="entry name" value="Phe_leu_dh"/>
    <property type="match status" value="1"/>
</dbReference>
<keyword evidence="3 7" id="KW-0560">Oxidoreductase</keyword>
<dbReference type="AlphaFoldDB" id="A0A317N0P1"/>
<dbReference type="Pfam" id="PF00208">
    <property type="entry name" value="ELFV_dehydrog"/>
    <property type="match status" value="1"/>
</dbReference>
<dbReference type="PRINTS" id="PR00082">
    <property type="entry name" value="GLFDHDRGNASE"/>
</dbReference>
<proteinExistence type="inferred from homology"/>